<accession>A0A4P7VGU6</accession>
<dbReference type="EMBL" id="CP039393">
    <property type="protein sequence ID" value="QCD35402.1"/>
    <property type="molecule type" value="Genomic_DNA"/>
</dbReference>
<feature type="domain" description="HTH luxR-type" evidence="2">
    <location>
        <begin position="492"/>
        <end position="549"/>
    </location>
</feature>
<dbReference type="InterPro" id="IPR036388">
    <property type="entry name" value="WH-like_DNA-bd_sf"/>
</dbReference>
<dbReference type="SUPFAM" id="SSF46894">
    <property type="entry name" value="C-terminal effector domain of the bipartite response regulators"/>
    <property type="match status" value="1"/>
</dbReference>
<name>A0A4P7VGU6_9BACT</name>
<keyword evidence="1" id="KW-0812">Transmembrane</keyword>
<dbReference type="GO" id="GO:0006355">
    <property type="term" value="P:regulation of DNA-templated transcription"/>
    <property type="evidence" value="ECO:0007669"/>
    <property type="project" value="InterPro"/>
</dbReference>
<keyword evidence="1" id="KW-1133">Transmembrane helix</keyword>
<evidence type="ECO:0000256" key="1">
    <source>
        <dbReference type="SAM" id="Phobius"/>
    </source>
</evidence>
<sequence>MIINSIIRYALILFCLLPLWSCGGAESRLLETSARIVDERPDSAYMLLKNLDFNNLKDKKLKADYALTRAKANMYMGRSLVTDTLLSQAVEFYKAAGDTASYIESAIAQSNHLRSLERKNEAWALIDSIVNDMPCDIQKHLNQVLLGFSFSDKDYERALIIIDRQIKLAHDGDERLDFEIKKITPLVALNRSKDAVALCDSLFALPDAPEEGSNEWLYMRINYAAALGEYRETSPQAVAILKDVIGRMKNVPSDKLVEFYIPMVNLQLNSGNINEATKYVNLVDSLDMDMFDRDPVAASYLEFLKIVLDYEHSGALSLSRLSNTAHSLRKVSNDLEVKRQERDDALESAYDLSRSNYELTIRHQHLWLFIILIMLAGVIIVAVIVFVAHRRRQKLIEAEERIEALEQLAMAATKPSPDDKQALLKKTLLLQIDIIRAFAEAPTAHNQEALKKISNAGNSDSETDALVNWSELYPVIDELYNNFHANLLNDYPGLLSEREIQILCLLRAGFSTKEIGVLIQQTSNSVYVSKTSIRKKLRLLPKEDFITFLATRKPSSGKA</sequence>
<dbReference type="InterPro" id="IPR000792">
    <property type="entry name" value="Tscrpt_reg_LuxR_C"/>
</dbReference>
<dbReference type="InterPro" id="IPR016032">
    <property type="entry name" value="Sig_transdc_resp-reg_C-effctor"/>
</dbReference>
<gene>
    <name evidence="3" type="ORF">E7746_05570</name>
</gene>
<evidence type="ECO:0000313" key="3">
    <source>
        <dbReference type="EMBL" id="QCD35402.1"/>
    </source>
</evidence>
<proteinExistence type="predicted"/>
<dbReference type="Pfam" id="PF00196">
    <property type="entry name" value="GerE"/>
    <property type="match status" value="1"/>
</dbReference>
<dbReference type="OrthoDB" id="1029494at2"/>
<keyword evidence="4" id="KW-1185">Reference proteome</keyword>
<dbReference type="SMART" id="SM00421">
    <property type="entry name" value="HTH_LUXR"/>
    <property type="match status" value="1"/>
</dbReference>
<keyword evidence="1" id="KW-0472">Membrane</keyword>
<protein>
    <recommendedName>
        <fullName evidence="2">HTH luxR-type domain-containing protein</fullName>
    </recommendedName>
</protein>
<dbReference type="Gene3D" id="1.10.10.10">
    <property type="entry name" value="Winged helix-like DNA-binding domain superfamily/Winged helix DNA-binding domain"/>
    <property type="match status" value="1"/>
</dbReference>
<organism evidence="3 4">
    <name type="scientific">Muribaculum gordoncarteri</name>
    <dbReference type="NCBI Taxonomy" id="2530390"/>
    <lineage>
        <taxon>Bacteria</taxon>
        <taxon>Pseudomonadati</taxon>
        <taxon>Bacteroidota</taxon>
        <taxon>Bacteroidia</taxon>
        <taxon>Bacteroidales</taxon>
        <taxon>Muribaculaceae</taxon>
        <taxon>Muribaculum</taxon>
    </lineage>
</organism>
<dbReference type="GO" id="GO:0003677">
    <property type="term" value="F:DNA binding"/>
    <property type="evidence" value="ECO:0007669"/>
    <property type="project" value="InterPro"/>
</dbReference>
<evidence type="ECO:0000313" key="4">
    <source>
        <dbReference type="Proteomes" id="UP000297031"/>
    </source>
</evidence>
<dbReference type="Proteomes" id="UP000297031">
    <property type="component" value="Chromosome"/>
</dbReference>
<dbReference type="KEGG" id="mgod:E7746_05570"/>
<evidence type="ECO:0000259" key="2">
    <source>
        <dbReference type="SMART" id="SM00421"/>
    </source>
</evidence>
<dbReference type="AlphaFoldDB" id="A0A4P7VGU6"/>
<reference evidence="3 4" key="1">
    <citation type="submission" date="2019-02" db="EMBL/GenBank/DDBJ databases">
        <title>Isolation and identification of novel species under the genus Muribaculum.</title>
        <authorList>
            <person name="Miyake S."/>
            <person name="Ding Y."/>
            <person name="Low A."/>
            <person name="Soh M."/>
            <person name="Seedorf H."/>
        </authorList>
    </citation>
    <scope>NUCLEOTIDE SEQUENCE [LARGE SCALE GENOMIC DNA]</scope>
    <source>
        <strain evidence="3 4">TLL-A4</strain>
    </source>
</reference>
<feature type="transmembrane region" description="Helical" evidence="1">
    <location>
        <begin position="366"/>
        <end position="388"/>
    </location>
</feature>